<dbReference type="AlphaFoldDB" id="A0A067LZG4"/>
<dbReference type="Proteomes" id="UP000027195">
    <property type="component" value="Unassembled WGS sequence"/>
</dbReference>
<reference evidence="2" key="1">
    <citation type="journal article" date="2014" name="Proc. Natl. Acad. Sci. U.S.A.">
        <title>Extensive sampling of basidiomycete genomes demonstrates inadequacy of the white-rot/brown-rot paradigm for wood decay fungi.</title>
        <authorList>
            <person name="Riley R."/>
            <person name="Salamov A.A."/>
            <person name="Brown D.W."/>
            <person name="Nagy L.G."/>
            <person name="Floudas D."/>
            <person name="Held B.W."/>
            <person name="Levasseur A."/>
            <person name="Lombard V."/>
            <person name="Morin E."/>
            <person name="Otillar R."/>
            <person name="Lindquist E.A."/>
            <person name="Sun H."/>
            <person name="LaButti K.M."/>
            <person name="Schmutz J."/>
            <person name="Jabbour D."/>
            <person name="Luo H."/>
            <person name="Baker S.E."/>
            <person name="Pisabarro A.G."/>
            <person name="Walton J.D."/>
            <person name="Blanchette R.A."/>
            <person name="Henrissat B."/>
            <person name="Martin F."/>
            <person name="Cullen D."/>
            <person name="Hibbett D.S."/>
            <person name="Grigoriev I.V."/>
        </authorList>
    </citation>
    <scope>NUCLEOTIDE SEQUENCE [LARGE SCALE GENOMIC DNA]</scope>
    <source>
        <strain evidence="2">FD-172 SS1</strain>
    </source>
</reference>
<gene>
    <name evidence="1" type="ORF">BOTBODRAFT_118284</name>
</gene>
<dbReference type="EMBL" id="KL198087">
    <property type="protein sequence ID" value="KDQ08679.1"/>
    <property type="molecule type" value="Genomic_DNA"/>
</dbReference>
<organism evidence="1 2">
    <name type="scientific">Botryobasidium botryosum (strain FD-172 SS1)</name>
    <dbReference type="NCBI Taxonomy" id="930990"/>
    <lineage>
        <taxon>Eukaryota</taxon>
        <taxon>Fungi</taxon>
        <taxon>Dikarya</taxon>
        <taxon>Basidiomycota</taxon>
        <taxon>Agaricomycotina</taxon>
        <taxon>Agaricomycetes</taxon>
        <taxon>Cantharellales</taxon>
        <taxon>Botryobasidiaceae</taxon>
        <taxon>Botryobasidium</taxon>
    </lineage>
</organism>
<proteinExistence type="predicted"/>
<feature type="non-terminal residue" evidence="1">
    <location>
        <position position="68"/>
    </location>
</feature>
<sequence>MNCGTTIDDLLSTIYPEIQGGIPDDDYFPKHIILSASNEEVHKINDKAVGLFPGQEHVYHSADVQVQE</sequence>
<dbReference type="STRING" id="930990.A0A067LZG4"/>
<dbReference type="HOGENOM" id="CLU_200684_1_0_1"/>
<accession>A0A067LZG4</accession>
<dbReference type="InParanoid" id="A0A067LZG4"/>
<evidence type="ECO:0000313" key="2">
    <source>
        <dbReference type="Proteomes" id="UP000027195"/>
    </source>
</evidence>
<evidence type="ECO:0000313" key="1">
    <source>
        <dbReference type="EMBL" id="KDQ08679.1"/>
    </source>
</evidence>
<dbReference type="OrthoDB" id="1734998at2759"/>
<keyword evidence="2" id="KW-1185">Reference proteome</keyword>
<protein>
    <submittedName>
        <fullName evidence="1">Uncharacterized protein</fullName>
    </submittedName>
</protein>
<name>A0A067LZG4_BOTB1</name>